<name>A0A348HFX3_9GAMM</name>
<evidence type="ECO:0000313" key="3">
    <source>
        <dbReference type="EMBL" id="BBG30525.1"/>
    </source>
</evidence>
<dbReference type="GO" id="GO:0030313">
    <property type="term" value="C:cell envelope"/>
    <property type="evidence" value="ECO:0007669"/>
    <property type="project" value="UniProtKB-SubCell"/>
</dbReference>
<keyword evidence="4" id="KW-1185">Reference proteome</keyword>
<reference evidence="3 4" key="1">
    <citation type="submission" date="2018-09" db="EMBL/GenBank/DDBJ databases">
        <title>Zymobacter palmae IAM14233 (=T109) whole genome analysis.</title>
        <authorList>
            <person name="Yanase H."/>
        </authorList>
    </citation>
    <scope>NUCLEOTIDE SEQUENCE [LARGE SCALE GENOMIC DNA]</scope>
    <source>
        <strain evidence="3 4">IAM14233</strain>
    </source>
</reference>
<dbReference type="PANTHER" id="PTHR47870">
    <property type="entry name" value="CYTOCHROME C-TYPE BIOGENESIS PROTEIN CCMH"/>
    <property type="match status" value="1"/>
</dbReference>
<accession>A0A348HFX3</accession>
<proteinExistence type="predicted"/>
<organism evidence="3 4">
    <name type="scientific">Zymobacter palmae</name>
    <dbReference type="NCBI Taxonomy" id="33074"/>
    <lineage>
        <taxon>Bacteria</taxon>
        <taxon>Pseudomonadati</taxon>
        <taxon>Pseudomonadota</taxon>
        <taxon>Gammaproteobacteria</taxon>
        <taxon>Oceanospirillales</taxon>
        <taxon>Halomonadaceae</taxon>
        <taxon>Zymobacter group</taxon>
        <taxon>Zymobacter</taxon>
    </lineage>
</organism>
<gene>
    <name evidence="3" type="ORF">ZBT109_1775</name>
</gene>
<dbReference type="InterPro" id="IPR051263">
    <property type="entry name" value="C-type_cytochrome_biogenesis"/>
</dbReference>
<dbReference type="InterPro" id="IPR017560">
    <property type="entry name" value="Cyt_c_biogenesis_CcmI"/>
</dbReference>
<protein>
    <submittedName>
        <fullName evidence="3">Cytochrome c biogenesis factor</fullName>
    </submittedName>
</protein>
<dbReference type="RefSeq" id="WP_027706034.1">
    <property type="nucleotide sequence ID" value="NZ_AP018933.1"/>
</dbReference>
<comment type="subcellular location">
    <subcellularLocation>
        <location evidence="1">Cell envelope</location>
    </subcellularLocation>
</comment>
<dbReference type="Proteomes" id="UP000267342">
    <property type="component" value="Chromosome"/>
</dbReference>
<evidence type="ECO:0000256" key="2">
    <source>
        <dbReference type="ARBA" id="ARBA00022748"/>
    </source>
</evidence>
<dbReference type="GO" id="GO:0005886">
    <property type="term" value="C:plasma membrane"/>
    <property type="evidence" value="ECO:0007669"/>
    <property type="project" value="TreeGrafter"/>
</dbReference>
<dbReference type="GO" id="GO:0017004">
    <property type="term" value="P:cytochrome complex assembly"/>
    <property type="evidence" value="ECO:0007669"/>
    <property type="project" value="UniProtKB-KW"/>
</dbReference>
<dbReference type="NCBIfam" id="TIGR03142">
    <property type="entry name" value="cytochro_ccmI"/>
    <property type="match status" value="1"/>
</dbReference>
<dbReference type="Gene3D" id="1.25.40.10">
    <property type="entry name" value="Tetratricopeptide repeat domain"/>
    <property type="match status" value="1"/>
</dbReference>
<dbReference type="STRING" id="1123510.GCA_000620025_00960"/>
<dbReference type="SUPFAM" id="SSF48452">
    <property type="entry name" value="TPR-like"/>
    <property type="match status" value="1"/>
</dbReference>
<sequence length="300" mass="32729">MILLMIGCLVLLGALAVTVVYAAHSAPAMRRSLMIDHCHPSREVANVMAYRDERADIERAHRAGELNDDQYATACMTVERRLLKAIQSGEDVASGSVNAGKCGACGAMVVAVLAVIVGYLHFGAHDDLRLHEVWQSVAERPRATVQDYVDSLEPLARLQPHNPHVWAVLWPLYTNIGHYDEAIFALRQQMRIEGESTQGLAQLAQMRFMAAGGVVTPEVAVLCRQVLAVEPEHPAIQGMLGVAAYTRHDYRGALEHWQLALDGGADAEGLGARLRENMAQARQQLQALGPPSTLPARHAQ</sequence>
<evidence type="ECO:0000313" key="4">
    <source>
        <dbReference type="Proteomes" id="UP000267342"/>
    </source>
</evidence>
<dbReference type="PANTHER" id="PTHR47870:SF1">
    <property type="entry name" value="CYTOCHROME C-TYPE BIOGENESIS PROTEIN CCMH"/>
    <property type="match status" value="1"/>
</dbReference>
<evidence type="ECO:0000256" key="1">
    <source>
        <dbReference type="ARBA" id="ARBA00004196"/>
    </source>
</evidence>
<dbReference type="EMBL" id="AP018933">
    <property type="protein sequence ID" value="BBG30525.1"/>
    <property type="molecule type" value="Genomic_DNA"/>
</dbReference>
<dbReference type="AlphaFoldDB" id="A0A348HFX3"/>
<keyword evidence="2" id="KW-0201">Cytochrome c-type biogenesis</keyword>
<dbReference type="KEGG" id="zpl:ZBT109_1775"/>
<dbReference type="InterPro" id="IPR011990">
    <property type="entry name" value="TPR-like_helical_dom_sf"/>
</dbReference>
<dbReference type="OrthoDB" id="9776053at2"/>